<protein>
    <submittedName>
        <fullName evidence="2">Uncharacterized protein</fullName>
    </submittedName>
</protein>
<evidence type="ECO:0000313" key="3">
    <source>
        <dbReference type="Proteomes" id="UP000324222"/>
    </source>
</evidence>
<dbReference type="AlphaFoldDB" id="A0A5B7GXU6"/>
<organism evidence="2 3">
    <name type="scientific">Portunus trituberculatus</name>
    <name type="common">Swimming crab</name>
    <name type="synonym">Neptunus trituberculatus</name>
    <dbReference type="NCBI Taxonomy" id="210409"/>
    <lineage>
        <taxon>Eukaryota</taxon>
        <taxon>Metazoa</taxon>
        <taxon>Ecdysozoa</taxon>
        <taxon>Arthropoda</taxon>
        <taxon>Crustacea</taxon>
        <taxon>Multicrustacea</taxon>
        <taxon>Malacostraca</taxon>
        <taxon>Eumalacostraca</taxon>
        <taxon>Eucarida</taxon>
        <taxon>Decapoda</taxon>
        <taxon>Pleocyemata</taxon>
        <taxon>Brachyura</taxon>
        <taxon>Eubrachyura</taxon>
        <taxon>Portunoidea</taxon>
        <taxon>Portunidae</taxon>
        <taxon>Portuninae</taxon>
        <taxon>Portunus</taxon>
    </lineage>
</organism>
<evidence type="ECO:0000313" key="2">
    <source>
        <dbReference type="EMBL" id="MPC61688.1"/>
    </source>
</evidence>
<comment type="caution">
    <text evidence="2">The sequence shown here is derived from an EMBL/GenBank/DDBJ whole genome shotgun (WGS) entry which is preliminary data.</text>
</comment>
<sequence>MSHTPSPPPPINSPLISLTPSHTSSPPAAPKLDPPFPSPSIPNSHHNTHNQTRNLPLPTNKFSLASPFRQPLTLISTHLLPILSIVTSPTTSH</sequence>
<name>A0A5B7GXU6_PORTR</name>
<dbReference type="EMBL" id="VSRR010018789">
    <property type="protein sequence ID" value="MPC61688.1"/>
    <property type="molecule type" value="Genomic_DNA"/>
</dbReference>
<evidence type="ECO:0000256" key="1">
    <source>
        <dbReference type="SAM" id="MobiDB-lite"/>
    </source>
</evidence>
<feature type="compositionally biased region" description="Pro residues" evidence="1">
    <location>
        <begin position="27"/>
        <end position="40"/>
    </location>
</feature>
<dbReference type="Proteomes" id="UP000324222">
    <property type="component" value="Unassembled WGS sequence"/>
</dbReference>
<proteinExistence type="predicted"/>
<accession>A0A5B7GXU6</accession>
<feature type="compositionally biased region" description="Low complexity" evidence="1">
    <location>
        <begin position="13"/>
        <end position="26"/>
    </location>
</feature>
<feature type="compositionally biased region" description="Pro residues" evidence="1">
    <location>
        <begin position="1"/>
        <end position="12"/>
    </location>
</feature>
<reference evidence="2 3" key="1">
    <citation type="submission" date="2019-05" db="EMBL/GenBank/DDBJ databases">
        <title>Another draft genome of Portunus trituberculatus and its Hox gene families provides insights of decapod evolution.</title>
        <authorList>
            <person name="Jeong J.-H."/>
            <person name="Song I."/>
            <person name="Kim S."/>
            <person name="Choi T."/>
            <person name="Kim D."/>
            <person name="Ryu S."/>
            <person name="Kim W."/>
        </authorList>
    </citation>
    <scope>NUCLEOTIDE SEQUENCE [LARGE SCALE GENOMIC DNA]</scope>
    <source>
        <tissue evidence="2">Muscle</tissue>
    </source>
</reference>
<feature type="region of interest" description="Disordered" evidence="1">
    <location>
        <begin position="1"/>
        <end position="62"/>
    </location>
</feature>
<gene>
    <name evidence="2" type="ORF">E2C01_055763</name>
</gene>
<keyword evidence="3" id="KW-1185">Reference proteome</keyword>